<gene>
    <name evidence="1" type="ordered locus">DaAHT2_1360</name>
</gene>
<keyword evidence="2" id="KW-1185">Reference proteome</keyword>
<organism evidence="1 2">
    <name type="scientific">Desulfurivibrio alkaliphilus (strain DSM 19089 / UNIQEM U267 / AHT2)</name>
    <dbReference type="NCBI Taxonomy" id="589865"/>
    <lineage>
        <taxon>Bacteria</taxon>
        <taxon>Pseudomonadati</taxon>
        <taxon>Thermodesulfobacteriota</taxon>
        <taxon>Desulfobulbia</taxon>
        <taxon>Desulfobulbales</taxon>
        <taxon>Desulfobulbaceae</taxon>
        <taxon>Desulfurivibrio</taxon>
    </lineage>
</organism>
<dbReference type="HOGENOM" id="CLU_513625_0_0_7"/>
<dbReference type="AlphaFoldDB" id="D6Z3D0"/>
<dbReference type="InParanoid" id="D6Z3D0"/>
<dbReference type="KEGG" id="dak:DaAHT2_1360"/>
<dbReference type="InterPro" id="IPR036265">
    <property type="entry name" value="HIT-like_sf"/>
</dbReference>
<evidence type="ECO:0000313" key="1">
    <source>
        <dbReference type="EMBL" id="ADH86055.1"/>
    </source>
</evidence>
<name>D6Z3D0_DESAT</name>
<dbReference type="Proteomes" id="UP000001508">
    <property type="component" value="Chromosome"/>
</dbReference>
<dbReference type="eggNOG" id="COG1085">
    <property type="taxonomic scope" value="Bacteria"/>
</dbReference>
<evidence type="ECO:0000313" key="2">
    <source>
        <dbReference type="Proteomes" id="UP000001508"/>
    </source>
</evidence>
<accession>D6Z3D0</accession>
<sequence length="530" mass="59250">MPRDFLDHHGNFLVLAHHPSYRVRNLRAHDQLEVLGREADSDCVVDNRRNFPPGEVEVARADPVYEIPNPLTFRGVTYINRPWAEARAADPNSIRLPKQPEVSLGRDLTAALAGKQPELPAKERLIALLPRPLQLTLAATSTDPDDLTALAALSCDFAMGPEQTPQGLLFRPDDQRPQIHDHDLYETVANNPHLPSHYKRIMVLRPGAQGGSEIVGEYGAPGAATHIYEYLRRNSYIPWGHYAANMAEDAIRYRIADLTAADMTGLRHLYYQRTYVRLAELLDLPAKWQRTGLTGDELEELRLQLQKRLAADGADRLPFTGTLWGWNFGYDCSGSGYRLHASHQQVHQQYALVPPPPAFAAGDQVAACCRSFRKRHGQGMFAAYLKALRQNRRIDGRRQAPAELIIHEDEQLILFVPKAQASQWELQIMTKAEVGHVLEADAACRAALDRALLLAQQILAGLGATMVTSIEYSKRLDAADHDQRLLYALLPKLPYAMGAFTEAQQRFICGHYPEDFAACCRNVAGKLTKA</sequence>
<dbReference type="EMBL" id="CP001940">
    <property type="protein sequence ID" value="ADH86055.1"/>
    <property type="molecule type" value="Genomic_DNA"/>
</dbReference>
<reference evidence="2" key="1">
    <citation type="submission" date="2010-02" db="EMBL/GenBank/DDBJ databases">
        <title>Complete sequence of Desulfurivibrio alkaliphilus AHT2.</title>
        <authorList>
            <consortium name="US DOE Joint Genome Institute"/>
            <person name="Pitluck S."/>
            <person name="Chertkov O."/>
            <person name="Detter J.C."/>
            <person name="Han C."/>
            <person name="Tapia R."/>
            <person name="Larimer F."/>
            <person name="Land M."/>
            <person name="Hauser L."/>
            <person name="Kyrpides N."/>
            <person name="Mikhailova N."/>
            <person name="Sorokin D.Y."/>
            <person name="Muyzer G."/>
            <person name="Woyke T."/>
        </authorList>
    </citation>
    <scope>NUCLEOTIDE SEQUENCE [LARGE SCALE GENOMIC DNA]</scope>
    <source>
        <strain evidence="2">DSM 19089 / UNIQEM U267 / AHT2</strain>
    </source>
</reference>
<dbReference type="OrthoDB" id="5428638at2"/>
<dbReference type="RefSeq" id="WP_013163583.1">
    <property type="nucleotide sequence ID" value="NC_014216.1"/>
</dbReference>
<proteinExistence type="predicted"/>
<dbReference type="Gene3D" id="3.30.428.10">
    <property type="entry name" value="HIT-like"/>
    <property type="match status" value="1"/>
</dbReference>
<protein>
    <submittedName>
        <fullName evidence="1">Uncharacterized protein</fullName>
    </submittedName>
</protein>
<dbReference type="SUPFAM" id="SSF54197">
    <property type="entry name" value="HIT-like"/>
    <property type="match status" value="1"/>
</dbReference>
<dbReference type="STRING" id="589865.DaAHT2_1360"/>